<dbReference type="GO" id="GO:0006457">
    <property type="term" value="P:protein folding"/>
    <property type="evidence" value="ECO:0007669"/>
    <property type="project" value="InterPro"/>
</dbReference>
<dbReference type="OrthoDB" id="158402at2"/>
<organism evidence="13 14">
    <name type="scientific">Devosia soli</name>
    <dbReference type="NCBI Taxonomy" id="361041"/>
    <lineage>
        <taxon>Bacteria</taxon>
        <taxon>Pseudomonadati</taxon>
        <taxon>Pseudomonadota</taxon>
        <taxon>Alphaproteobacteria</taxon>
        <taxon>Hyphomicrobiales</taxon>
        <taxon>Devosiaceae</taxon>
        <taxon>Devosia</taxon>
    </lineage>
</organism>
<dbReference type="SUPFAM" id="SSF158442">
    <property type="entry name" value="DsbB-like"/>
    <property type="match status" value="1"/>
</dbReference>
<dbReference type="STRING" id="361041.VW35_15055"/>
<comment type="caution">
    <text evidence="13">The sequence shown here is derived from an EMBL/GenBank/DDBJ whole genome shotgun (WGS) entry which is preliminary data.</text>
</comment>
<keyword evidence="8 12" id="KW-0472">Membrane</keyword>
<feature type="transmembrane region" description="Helical" evidence="12">
    <location>
        <begin position="7"/>
        <end position="29"/>
    </location>
</feature>
<keyword evidence="10" id="KW-0143">Chaperone</keyword>
<evidence type="ECO:0000256" key="10">
    <source>
        <dbReference type="ARBA" id="ARBA00023186"/>
    </source>
</evidence>
<accession>A0A0F5L5H1</accession>
<name>A0A0F5L5H1_9HYPH</name>
<keyword evidence="9" id="KW-1015">Disulfide bond</keyword>
<dbReference type="InterPro" id="IPR003752">
    <property type="entry name" value="DiS_bond_form_DsbB/BdbC"/>
</dbReference>
<evidence type="ECO:0000256" key="5">
    <source>
        <dbReference type="ARBA" id="ARBA00022982"/>
    </source>
</evidence>
<comment type="subcellular location">
    <subcellularLocation>
        <location evidence="1">Membrane</location>
        <topology evidence="1">Multi-pass membrane protein</topology>
    </subcellularLocation>
</comment>
<comment type="similarity">
    <text evidence="2">Belongs to the DsbB family. BdbC subfamily.</text>
</comment>
<evidence type="ECO:0000256" key="2">
    <source>
        <dbReference type="ARBA" id="ARBA00007602"/>
    </source>
</evidence>
<keyword evidence="4 12" id="KW-0812">Transmembrane</keyword>
<dbReference type="InterPro" id="IPR012187">
    <property type="entry name" value="Disulphide_bond_form_BdbC"/>
</dbReference>
<evidence type="ECO:0000256" key="11">
    <source>
        <dbReference type="ARBA" id="ARBA00023284"/>
    </source>
</evidence>
<evidence type="ECO:0000256" key="3">
    <source>
        <dbReference type="ARBA" id="ARBA00022448"/>
    </source>
</evidence>
<keyword evidence="14" id="KW-1185">Reference proteome</keyword>
<evidence type="ECO:0000256" key="4">
    <source>
        <dbReference type="ARBA" id="ARBA00022692"/>
    </source>
</evidence>
<dbReference type="AlphaFoldDB" id="A0A0F5L5H1"/>
<dbReference type="PIRSF" id="PIRSF036659">
    <property type="entry name" value="BdbC"/>
    <property type="match status" value="1"/>
</dbReference>
<keyword evidence="11" id="KW-0676">Redox-active center</keyword>
<reference evidence="13 14" key="1">
    <citation type="submission" date="2015-03" db="EMBL/GenBank/DDBJ databases">
        <authorList>
            <person name="Hassan Y.I."/>
            <person name="Lepp D."/>
            <person name="Zhou T."/>
        </authorList>
    </citation>
    <scope>NUCLEOTIDE SEQUENCE [LARGE SCALE GENOMIC DNA]</scope>
    <source>
        <strain evidence="13 14">GH2-10</strain>
    </source>
</reference>
<evidence type="ECO:0000313" key="14">
    <source>
        <dbReference type="Proteomes" id="UP000033514"/>
    </source>
</evidence>
<dbReference type="RefSeq" id="WP_046143913.1">
    <property type="nucleotide sequence ID" value="NZ_LAJG01000025.1"/>
</dbReference>
<keyword evidence="6 12" id="KW-1133">Transmembrane helix</keyword>
<keyword evidence="5" id="KW-0249">Electron transport</keyword>
<dbReference type="GO" id="GO:0016020">
    <property type="term" value="C:membrane"/>
    <property type="evidence" value="ECO:0007669"/>
    <property type="project" value="UniProtKB-SubCell"/>
</dbReference>
<dbReference type="EMBL" id="LAJG01000025">
    <property type="protein sequence ID" value="KKB77464.1"/>
    <property type="molecule type" value="Genomic_DNA"/>
</dbReference>
<evidence type="ECO:0000256" key="1">
    <source>
        <dbReference type="ARBA" id="ARBA00004141"/>
    </source>
</evidence>
<evidence type="ECO:0000256" key="7">
    <source>
        <dbReference type="ARBA" id="ARBA00023002"/>
    </source>
</evidence>
<feature type="transmembrane region" description="Helical" evidence="12">
    <location>
        <begin position="41"/>
        <end position="59"/>
    </location>
</feature>
<dbReference type="InterPro" id="IPR023380">
    <property type="entry name" value="DsbB-like_sf"/>
</dbReference>
<feature type="transmembrane region" description="Helical" evidence="12">
    <location>
        <begin position="66"/>
        <end position="85"/>
    </location>
</feature>
<dbReference type="PANTHER" id="PTHR43469">
    <property type="entry name" value="DISULFIDE FORMATION PROTEIN-RELATED"/>
    <property type="match status" value="1"/>
</dbReference>
<dbReference type="Pfam" id="PF02600">
    <property type="entry name" value="DsbB"/>
    <property type="match status" value="1"/>
</dbReference>
<evidence type="ECO:0000256" key="12">
    <source>
        <dbReference type="SAM" id="Phobius"/>
    </source>
</evidence>
<keyword evidence="7" id="KW-0560">Oxidoreductase</keyword>
<evidence type="ECO:0000256" key="9">
    <source>
        <dbReference type="ARBA" id="ARBA00023157"/>
    </source>
</evidence>
<evidence type="ECO:0000313" key="13">
    <source>
        <dbReference type="EMBL" id="KKB77464.1"/>
    </source>
</evidence>
<keyword evidence="3" id="KW-0813">Transport</keyword>
<sequence length="140" mass="14999">MPRETHQWTLLIAGWFIALVATLGALFIGEVMGQMPCTLCWYQRIAMFPLVVILGVGAFRGDMDTWRYALPLSSVGLVIAAYHFLQYAGLLPAPIVPCSASGPSCSGAGMLIMGIPIPYLSTAAFAGITLLLLPLARKQS</sequence>
<proteinExistence type="inferred from homology"/>
<evidence type="ECO:0000256" key="8">
    <source>
        <dbReference type="ARBA" id="ARBA00023136"/>
    </source>
</evidence>
<dbReference type="PATRIC" id="fig|361041.3.peg.2401"/>
<gene>
    <name evidence="13" type="ORF">VW35_15055</name>
</gene>
<protein>
    <submittedName>
        <fullName evidence="13">Disulfide bond formation protein</fullName>
    </submittedName>
</protein>
<dbReference type="PANTHER" id="PTHR43469:SF1">
    <property type="entry name" value="SPBETA PROPHAGE-DERIVED DISULFIDE BOND FORMATION PROTEIN B"/>
    <property type="match status" value="1"/>
</dbReference>
<evidence type="ECO:0000256" key="6">
    <source>
        <dbReference type="ARBA" id="ARBA00022989"/>
    </source>
</evidence>
<dbReference type="GO" id="GO:0015035">
    <property type="term" value="F:protein-disulfide reductase activity"/>
    <property type="evidence" value="ECO:0007669"/>
    <property type="project" value="InterPro"/>
</dbReference>
<dbReference type="Proteomes" id="UP000033514">
    <property type="component" value="Unassembled WGS sequence"/>
</dbReference>
<feature type="transmembrane region" description="Helical" evidence="12">
    <location>
        <begin position="117"/>
        <end position="136"/>
    </location>
</feature>
<dbReference type="Gene3D" id="1.20.1550.10">
    <property type="entry name" value="DsbB-like"/>
    <property type="match status" value="1"/>
</dbReference>